<dbReference type="RefSeq" id="WP_151966811.1">
    <property type="nucleotide sequence ID" value="NZ_AP019860.1"/>
</dbReference>
<dbReference type="EMBL" id="AP019860">
    <property type="protein sequence ID" value="BBM82574.1"/>
    <property type="molecule type" value="Genomic_DNA"/>
</dbReference>
<dbReference type="KEGG" id="uam:UABAM_00917"/>
<evidence type="ECO:0000313" key="3">
    <source>
        <dbReference type="Proteomes" id="UP000326354"/>
    </source>
</evidence>
<dbReference type="Gene3D" id="1.25.40.10">
    <property type="entry name" value="Tetratricopeptide repeat domain"/>
    <property type="match status" value="1"/>
</dbReference>
<proteinExistence type="predicted"/>
<sequence>MGWLENLEKECSELQEQINKLYSVIKSLVQEGAPQKQIDHLQSLFSGFINQVQITSWEIKGWRKLDENEYSEAADWFYKGLNRLYSIPNSQVRIQKEISICLGLGKCHIVTKGYEADEVKKVYQRLFDITDDKVVGKFLALRGLWAHQVMKGQTNESYQTSKELFAIANELEHPLLVIESHMTQAFPLFIMAAWDQAKFHLQKALQVCMQNKNNIPRDFSLENPLLLVLGLTGFSSAYRGYLDKALKQIQFSYEFAKQIMTPYNVALALFFMARIHQIRRDIPKTIHFAARGVKWSKNHGISLWKNISQVILGWALIHNKSKDEGLMLIENSLVALEEFKVTLHKPFLLSILADSYHKIGLHEEACETIENAWNAIEDGNQQIYKIEVLQLKGEILLSDSLKLNEAVNCFHQARKLAINYDMRLFELRSLSSLTKHTPREQSVKLKEELHKLYMSFDEGFETLFLREAKSLID</sequence>
<dbReference type="AlphaFoldDB" id="A0A5S9IIY5"/>
<evidence type="ECO:0000313" key="2">
    <source>
        <dbReference type="EMBL" id="BBM82574.1"/>
    </source>
</evidence>
<keyword evidence="3" id="KW-1185">Reference proteome</keyword>
<dbReference type="Proteomes" id="UP000326354">
    <property type="component" value="Chromosome"/>
</dbReference>
<gene>
    <name evidence="2" type="ORF">UABAM_00917</name>
</gene>
<name>A0A5S9IIY5_UABAM</name>
<protein>
    <submittedName>
        <fullName evidence="2">Adenylate cyclase</fullName>
    </submittedName>
</protein>
<keyword evidence="1" id="KW-0175">Coiled coil</keyword>
<feature type="coiled-coil region" evidence="1">
    <location>
        <begin position="4"/>
        <end position="31"/>
    </location>
</feature>
<dbReference type="SUPFAM" id="SSF48452">
    <property type="entry name" value="TPR-like"/>
    <property type="match status" value="1"/>
</dbReference>
<evidence type="ECO:0000256" key="1">
    <source>
        <dbReference type="SAM" id="Coils"/>
    </source>
</evidence>
<accession>A0A5S9IIY5</accession>
<reference evidence="2 3" key="1">
    <citation type="submission" date="2019-08" db="EMBL/GenBank/DDBJ databases">
        <title>Complete genome sequence of Candidatus Uab amorphum.</title>
        <authorList>
            <person name="Shiratori T."/>
            <person name="Suzuki S."/>
            <person name="Kakizawa Y."/>
            <person name="Ishida K."/>
        </authorList>
    </citation>
    <scope>NUCLEOTIDE SEQUENCE [LARGE SCALE GENOMIC DNA]</scope>
    <source>
        <strain evidence="2 3">SRT547</strain>
    </source>
</reference>
<dbReference type="OrthoDB" id="9801841at2"/>
<dbReference type="InterPro" id="IPR011990">
    <property type="entry name" value="TPR-like_helical_dom_sf"/>
</dbReference>
<organism evidence="2 3">
    <name type="scientific">Uabimicrobium amorphum</name>
    <dbReference type="NCBI Taxonomy" id="2596890"/>
    <lineage>
        <taxon>Bacteria</taxon>
        <taxon>Pseudomonadati</taxon>
        <taxon>Planctomycetota</taxon>
        <taxon>Candidatus Uabimicrobiia</taxon>
        <taxon>Candidatus Uabimicrobiales</taxon>
        <taxon>Candidatus Uabimicrobiaceae</taxon>
        <taxon>Candidatus Uabimicrobium</taxon>
    </lineage>
</organism>